<dbReference type="SUPFAM" id="SSF54495">
    <property type="entry name" value="UBC-like"/>
    <property type="match status" value="1"/>
</dbReference>
<dbReference type="InterPro" id="IPR000608">
    <property type="entry name" value="UBC"/>
</dbReference>
<comment type="caution">
    <text evidence="2">The sequence shown here is derived from an EMBL/GenBank/DDBJ whole genome shotgun (WGS) entry which is preliminary data.</text>
</comment>
<reference evidence="2" key="1">
    <citation type="journal article" date="2018" name="Nat. Genet.">
        <title>Extensive intraspecific gene order and gene structural variations between Mo17 and other maize genomes.</title>
        <authorList>
            <person name="Sun S."/>
            <person name="Zhou Y."/>
            <person name="Chen J."/>
            <person name="Shi J."/>
            <person name="Zhao H."/>
            <person name="Zhao H."/>
            <person name="Song W."/>
            <person name="Zhang M."/>
            <person name="Cui Y."/>
            <person name="Dong X."/>
            <person name="Liu H."/>
            <person name="Ma X."/>
            <person name="Jiao Y."/>
            <person name="Wang B."/>
            <person name="Wei X."/>
            <person name="Stein J.C."/>
            <person name="Glaubitz J.C."/>
            <person name="Lu F."/>
            <person name="Yu G."/>
            <person name="Liang C."/>
            <person name="Fengler K."/>
            <person name="Li B."/>
            <person name="Rafalski A."/>
            <person name="Schnable P.S."/>
            <person name="Ware D.H."/>
            <person name="Buckler E.S."/>
            <person name="Lai J."/>
        </authorList>
    </citation>
    <scope>NUCLEOTIDE SEQUENCE [LARGE SCALE GENOMIC DNA]</scope>
    <source>
        <tissue evidence="2">Seedling</tissue>
    </source>
</reference>
<evidence type="ECO:0000313" key="2">
    <source>
        <dbReference type="EMBL" id="PWZ40243.1"/>
    </source>
</evidence>
<protein>
    <submittedName>
        <fullName evidence="2">Ubiquitin-conjugating enzyme E2 5A</fullName>
    </submittedName>
</protein>
<dbReference type="Gene3D" id="3.10.110.10">
    <property type="entry name" value="Ubiquitin Conjugating Enzyme"/>
    <property type="match status" value="1"/>
</dbReference>
<name>A0A3L6G0F3_MAIZE</name>
<organism evidence="2">
    <name type="scientific">Zea mays</name>
    <name type="common">Maize</name>
    <dbReference type="NCBI Taxonomy" id="4577"/>
    <lineage>
        <taxon>Eukaryota</taxon>
        <taxon>Viridiplantae</taxon>
        <taxon>Streptophyta</taxon>
        <taxon>Embryophyta</taxon>
        <taxon>Tracheophyta</taxon>
        <taxon>Spermatophyta</taxon>
        <taxon>Magnoliopsida</taxon>
        <taxon>Liliopsida</taxon>
        <taxon>Poales</taxon>
        <taxon>Poaceae</taxon>
        <taxon>PACMAD clade</taxon>
        <taxon>Panicoideae</taxon>
        <taxon>Andropogonodae</taxon>
        <taxon>Andropogoneae</taxon>
        <taxon>Tripsacinae</taxon>
        <taxon>Zea</taxon>
    </lineage>
</organism>
<proteinExistence type="predicted"/>
<dbReference type="PROSITE" id="PS50127">
    <property type="entry name" value="UBC_2"/>
    <property type="match status" value="1"/>
</dbReference>
<dbReference type="PANTHER" id="PTHR24068">
    <property type="entry name" value="UBIQUITIN-CONJUGATING ENZYME E2"/>
    <property type="match status" value="1"/>
</dbReference>
<gene>
    <name evidence="2" type="primary">UBC5A_2</name>
    <name evidence="2" type="ORF">Zm00014a_041069</name>
</gene>
<accession>A0A3L6G0F3</accession>
<feature type="domain" description="UBC core" evidence="1">
    <location>
        <begin position="145"/>
        <end position="240"/>
    </location>
</feature>
<dbReference type="InterPro" id="IPR016135">
    <property type="entry name" value="UBQ-conjugating_enzyme/RWD"/>
</dbReference>
<dbReference type="EMBL" id="NCVQ01000003">
    <property type="protein sequence ID" value="PWZ40243.1"/>
    <property type="molecule type" value="Genomic_DNA"/>
</dbReference>
<evidence type="ECO:0000259" key="1">
    <source>
        <dbReference type="PROSITE" id="PS50127"/>
    </source>
</evidence>
<dbReference type="Proteomes" id="UP000251960">
    <property type="component" value="Chromosome 2"/>
</dbReference>
<dbReference type="Pfam" id="PF00179">
    <property type="entry name" value="UQ_con"/>
    <property type="match status" value="1"/>
</dbReference>
<dbReference type="Gene3D" id="1.10.10.60">
    <property type="entry name" value="Homeodomain-like"/>
    <property type="match status" value="1"/>
</dbReference>
<dbReference type="AlphaFoldDB" id="A0A3L6G0F3"/>
<sequence>MAPSLLGVTFPPSHFLFFIQGFTKSLAMTVLSEIGDKTFFPAAAAATLRSQRSPQHPRSWKVSRGLPFFQRVSCSVDRDWKTIEACVGSKTVIQIRTHALKYFLKVQKNVSQTILLQGQPTQRQQGSVMPMDTATVQQITVQVAQRVRLVLGQLLKQLSKKLWFHHSVWVQSREGSVGENMFHWQATIMGPSDTPFAGGVFLVNIHFPPDYPFKPPKVSFHTKVFDLNINDNNNICLGHS</sequence>